<dbReference type="GO" id="GO:0031931">
    <property type="term" value="C:TORC1 complex"/>
    <property type="evidence" value="ECO:0007669"/>
    <property type="project" value="TreeGrafter"/>
</dbReference>
<keyword evidence="8" id="KW-0131">Cell cycle</keyword>
<dbReference type="InterPro" id="IPR036738">
    <property type="entry name" value="FRB_sf"/>
</dbReference>
<dbReference type="InterPro" id="IPR058584">
    <property type="entry name" value="IMB1_TNPO1-like_TPR"/>
</dbReference>
<dbReference type="FunFam" id="1.20.120.150:FF:000001">
    <property type="entry name" value="Serine/threonine-protein kinase TOR"/>
    <property type="match status" value="1"/>
</dbReference>
<dbReference type="GO" id="GO:0005886">
    <property type="term" value="C:plasma membrane"/>
    <property type="evidence" value="ECO:0007669"/>
    <property type="project" value="UniProtKB-ARBA"/>
</dbReference>
<dbReference type="EC" id="2.7.11.1" evidence="11"/>
<keyword evidence="16" id="KW-1185">Reference proteome</keyword>
<dbReference type="PROSITE" id="PS00916">
    <property type="entry name" value="PI3_4_KINASE_2"/>
    <property type="match status" value="1"/>
</dbReference>
<evidence type="ECO:0000256" key="11">
    <source>
        <dbReference type="RuleBase" id="RU364109"/>
    </source>
</evidence>
<name>A0A8H6Z1K0_9AGAR</name>
<proteinExistence type="inferred from homology"/>
<dbReference type="CDD" id="cd05169">
    <property type="entry name" value="PIKKc_TOR"/>
    <property type="match status" value="1"/>
</dbReference>
<dbReference type="InterPro" id="IPR011989">
    <property type="entry name" value="ARM-like"/>
</dbReference>
<reference evidence="15" key="1">
    <citation type="submission" date="2020-05" db="EMBL/GenBank/DDBJ databases">
        <title>Mycena genomes resolve the evolution of fungal bioluminescence.</title>
        <authorList>
            <person name="Tsai I.J."/>
        </authorList>
    </citation>
    <scope>NUCLEOTIDE SEQUENCE</scope>
    <source>
        <strain evidence="15">160909Yilan</strain>
    </source>
</reference>
<dbReference type="OrthoDB" id="381190at2759"/>
<dbReference type="PANTHER" id="PTHR11139">
    <property type="entry name" value="ATAXIA TELANGIECTASIA MUTATED ATM -RELATED"/>
    <property type="match status" value="1"/>
</dbReference>
<dbReference type="GO" id="GO:0038202">
    <property type="term" value="P:TORC1 signaling"/>
    <property type="evidence" value="ECO:0007669"/>
    <property type="project" value="TreeGrafter"/>
</dbReference>
<dbReference type="FunFam" id="3.30.1010.10:FF:000006">
    <property type="entry name" value="Serine/threonine-protein kinase TOR"/>
    <property type="match status" value="1"/>
</dbReference>
<evidence type="ECO:0000256" key="1">
    <source>
        <dbReference type="ARBA" id="ARBA00011031"/>
    </source>
</evidence>
<evidence type="ECO:0000256" key="7">
    <source>
        <dbReference type="ARBA" id="ARBA00022840"/>
    </source>
</evidence>
<feature type="domain" description="FAT" evidence="13">
    <location>
        <begin position="1251"/>
        <end position="1794"/>
    </location>
</feature>
<keyword evidence="5 11" id="KW-0547">Nucleotide-binding</keyword>
<evidence type="ECO:0000256" key="6">
    <source>
        <dbReference type="ARBA" id="ARBA00022777"/>
    </source>
</evidence>
<evidence type="ECO:0000259" key="14">
    <source>
        <dbReference type="PROSITE" id="PS51190"/>
    </source>
</evidence>
<dbReference type="Pfam" id="PF11865">
    <property type="entry name" value="mTOR_dom"/>
    <property type="match status" value="1"/>
</dbReference>
<dbReference type="Pfam" id="PF08771">
    <property type="entry name" value="FRB_dom"/>
    <property type="match status" value="1"/>
</dbReference>
<evidence type="ECO:0000313" key="15">
    <source>
        <dbReference type="EMBL" id="KAF7370538.1"/>
    </source>
</evidence>
<comment type="caution">
    <text evidence="15">The sequence shown here is derived from an EMBL/GenBank/DDBJ whole genome shotgun (WGS) entry which is preliminary data.</text>
</comment>
<dbReference type="Pfam" id="PF02259">
    <property type="entry name" value="FAT"/>
    <property type="match status" value="1"/>
</dbReference>
<dbReference type="InterPro" id="IPR011009">
    <property type="entry name" value="Kinase-like_dom_sf"/>
</dbReference>
<dbReference type="GO" id="GO:0004674">
    <property type="term" value="F:protein serine/threonine kinase activity"/>
    <property type="evidence" value="ECO:0007669"/>
    <property type="project" value="UniProtKB-KW"/>
</dbReference>
<dbReference type="GO" id="GO:0031932">
    <property type="term" value="C:TORC2 complex"/>
    <property type="evidence" value="ECO:0007669"/>
    <property type="project" value="TreeGrafter"/>
</dbReference>
<gene>
    <name evidence="15" type="ORF">MSAN_00685900</name>
</gene>
<comment type="catalytic activity">
    <reaction evidence="9 11">
        <text>L-threonyl-[protein] + ATP = O-phospho-L-threonyl-[protein] + ADP + H(+)</text>
        <dbReference type="Rhea" id="RHEA:46608"/>
        <dbReference type="Rhea" id="RHEA-COMP:11060"/>
        <dbReference type="Rhea" id="RHEA-COMP:11605"/>
        <dbReference type="ChEBI" id="CHEBI:15378"/>
        <dbReference type="ChEBI" id="CHEBI:30013"/>
        <dbReference type="ChEBI" id="CHEBI:30616"/>
        <dbReference type="ChEBI" id="CHEBI:61977"/>
        <dbReference type="ChEBI" id="CHEBI:456216"/>
        <dbReference type="EC" id="2.7.11.1"/>
    </reaction>
</comment>
<dbReference type="Pfam" id="PF23593">
    <property type="entry name" value="HEAT_ATR"/>
    <property type="match status" value="1"/>
</dbReference>
<dbReference type="SMART" id="SM01343">
    <property type="entry name" value="FATC"/>
    <property type="match status" value="1"/>
</dbReference>
<dbReference type="InterPro" id="IPR026683">
    <property type="entry name" value="TOR_cat"/>
</dbReference>
<dbReference type="Gene3D" id="1.10.1070.11">
    <property type="entry name" value="Phosphatidylinositol 3-/4-kinase, catalytic domain"/>
    <property type="match status" value="1"/>
</dbReference>
<evidence type="ECO:0000256" key="10">
    <source>
        <dbReference type="ARBA" id="ARBA00048679"/>
    </source>
</evidence>
<organism evidence="15 16">
    <name type="scientific">Mycena sanguinolenta</name>
    <dbReference type="NCBI Taxonomy" id="230812"/>
    <lineage>
        <taxon>Eukaryota</taxon>
        <taxon>Fungi</taxon>
        <taxon>Dikarya</taxon>
        <taxon>Basidiomycota</taxon>
        <taxon>Agaricomycotina</taxon>
        <taxon>Agaricomycetes</taxon>
        <taxon>Agaricomycetidae</taxon>
        <taxon>Agaricales</taxon>
        <taxon>Marasmiineae</taxon>
        <taxon>Mycenaceae</taxon>
        <taxon>Mycena</taxon>
    </lineage>
</organism>
<keyword evidence="6 11" id="KW-0418">Kinase</keyword>
<dbReference type="Pfam" id="PF00454">
    <property type="entry name" value="PI3_PI4_kinase"/>
    <property type="match status" value="1"/>
</dbReference>
<dbReference type="PROSITE" id="PS00915">
    <property type="entry name" value="PI3_4_KINASE_1"/>
    <property type="match status" value="1"/>
</dbReference>
<keyword evidence="2 11" id="KW-0723">Serine/threonine-protein kinase</keyword>
<dbReference type="Pfam" id="PF25574">
    <property type="entry name" value="TPR_IMB1"/>
    <property type="match status" value="1"/>
</dbReference>
<dbReference type="InterPro" id="IPR016024">
    <property type="entry name" value="ARM-type_fold"/>
</dbReference>
<comment type="catalytic activity">
    <reaction evidence="10">
        <text>L-seryl-[protein] + ATP = O-phospho-L-seryl-[protein] + ADP + H(+)</text>
        <dbReference type="Rhea" id="RHEA:17989"/>
        <dbReference type="Rhea" id="RHEA-COMP:9863"/>
        <dbReference type="Rhea" id="RHEA-COMP:11604"/>
        <dbReference type="ChEBI" id="CHEBI:15378"/>
        <dbReference type="ChEBI" id="CHEBI:29999"/>
        <dbReference type="ChEBI" id="CHEBI:30616"/>
        <dbReference type="ChEBI" id="CHEBI:83421"/>
        <dbReference type="ChEBI" id="CHEBI:456216"/>
        <dbReference type="EC" id="2.7.11.1"/>
    </reaction>
</comment>
<feature type="domain" description="FATC" evidence="14">
    <location>
        <begin position="2331"/>
        <end position="2363"/>
    </location>
</feature>
<dbReference type="InterPro" id="IPR000403">
    <property type="entry name" value="PI3/4_kinase_cat_dom"/>
</dbReference>
<dbReference type="GO" id="GO:0016242">
    <property type="term" value="P:negative regulation of macroautophagy"/>
    <property type="evidence" value="ECO:0007669"/>
    <property type="project" value="TreeGrafter"/>
</dbReference>
<accession>A0A8H6Z1K0</accession>
<evidence type="ECO:0000256" key="2">
    <source>
        <dbReference type="ARBA" id="ARBA00022527"/>
    </source>
</evidence>
<evidence type="ECO:0000256" key="3">
    <source>
        <dbReference type="ARBA" id="ARBA00022679"/>
    </source>
</evidence>
<dbReference type="InterPro" id="IPR003152">
    <property type="entry name" value="FATC_dom"/>
</dbReference>
<dbReference type="PROSITE" id="PS51189">
    <property type="entry name" value="FAT"/>
    <property type="match status" value="1"/>
</dbReference>
<dbReference type="InterPro" id="IPR057564">
    <property type="entry name" value="HEAT_ATR"/>
</dbReference>
<dbReference type="InterPro" id="IPR009076">
    <property type="entry name" value="FRB_dom"/>
</dbReference>
<dbReference type="GO" id="GO:0005737">
    <property type="term" value="C:cytoplasm"/>
    <property type="evidence" value="ECO:0007669"/>
    <property type="project" value="TreeGrafter"/>
</dbReference>
<dbReference type="InterPro" id="IPR018936">
    <property type="entry name" value="PI3/4_kinase_CS"/>
</dbReference>
<dbReference type="SMART" id="SM01345">
    <property type="entry name" value="Rapamycin_bind"/>
    <property type="match status" value="1"/>
</dbReference>
<dbReference type="PANTHER" id="PTHR11139:SF9">
    <property type="entry name" value="SERINE_THREONINE-PROTEIN KINASE MTOR"/>
    <property type="match status" value="1"/>
</dbReference>
<evidence type="ECO:0000256" key="5">
    <source>
        <dbReference type="ARBA" id="ARBA00022741"/>
    </source>
</evidence>
<dbReference type="Gene3D" id="3.30.1010.10">
    <property type="entry name" value="Phosphatidylinositol 3-kinase Catalytic Subunit, Chain A, domain 4"/>
    <property type="match status" value="1"/>
</dbReference>
<dbReference type="SMART" id="SM01346">
    <property type="entry name" value="DUF3385"/>
    <property type="match status" value="1"/>
</dbReference>
<dbReference type="InterPro" id="IPR003151">
    <property type="entry name" value="PIK-rel_kinase_FAT"/>
</dbReference>
<evidence type="ECO:0000259" key="12">
    <source>
        <dbReference type="PROSITE" id="PS50290"/>
    </source>
</evidence>
<keyword evidence="3 11" id="KW-0808">Transferase</keyword>
<dbReference type="EMBL" id="JACAZH010000004">
    <property type="protein sequence ID" value="KAF7370538.1"/>
    <property type="molecule type" value="Genomic_DNA"/>
</dbReference>
<keyword evidence="7 11" id="KW-0067">ATP-binding</keyword>
<dbReference type="PROSITE" id="PS51190">
    <property type="entry name" value="FATC"/>
    <property type="match status" value="1"/>
</dbReference>
<dbReference type="InterPro" id="IPR036940">
    <property type="entry name" value="PI3/4_kinase_cat_sf"/>
</dbReference>
<evidence type="ECO:0000259" key="13">
    <source>
        <dbReference type="PROSITE" id="PS51189"/>
    </source>
</evidence>
<dbReference type="SUPFAM" id="SSF48371">
    <property type="entry name" value="ARM repeat"/>
    <property type="match status" value="2"/>
</dbReference>
<dbReference type="SMART" id="SM00146">
    <property type="entry name" value="PI3Kc"/>
    <property type="match status" value="1"/>
</dbReference>
<comment type="similarity">
    <text evidence="1 11">Belongs to the PI3/PI4-kinase family.</text>
</comment>
<dbReference type="SUPFAM" id="SSF47212">
    <property type="entry name" value="FKBP12-rapamycin-binding domain of FKBP-rapamycin-associated protein (FRAP)"/>
    <property type="match status" value="1"/>
</dbReference>
<dbReference type="FunFam" id="1.10.1070.11:FF:000029">
    <property type="entry name" value="Serine/threonine-protein kinase TOR"/>
    <property type="match status" value="1"/>
</dbReference>
<dbReference type="GO" id="GO:0044877">
    <property type="term" value="F:protein-containing complex binding"/>
    <property type="evidence" value="ECO:0007669"/>
    <property type="project" value="InterPro"/>
</dbReference>
<dbReference type="SUPFAM" id="SSF56112">
    <property type="entry name" value="Protein kinase-like (PK-like)"/>
    <property type="match status" value="1"/>
</dbReference>
<keyword evidence="4" id="KW-0677">Repeat</keyword>
<dbReference type="GO" id="GO:0005634">
    <property type="term" value="C:nucleus"/>
    <property type="evidence" value="ECO:0007669"/>
    <property type="project" value="TreeGrafter"/>
</dbReference>
<dbReference type="InterPro" id="IPR050517">
    <property type="entry name" value="DDR_Repair_Kinase"/>
</dbReference>
<dbReference type="GO" id="GO:0005524">
    <property type="term" value="F:ATP binding"/>
    <property type="evidence" value="ECO:0007669"/>
    <property type="project" value="UniProtKB-KW"/>
</dbReference>
<dbReference type="PROSITE" id="PS50290">
    <property type="entry name" value="PI3_4_KINASE_3"/>
    <property type="match status" value="1"/>
</dbReference>
<evidence type="ECO:0000256" key="9">
    <source>
        <dbReference type="ARBA" id="ARBA00047899"/>
    </source>
</evidence>
<dbReference type="Proteomes" id="UP000623467">
    <property type="component" value="Unassembled WGS sequence"/>
</dbReference>
<dbReference type="Pfam" id="PF02260">
    <property type="entry name" value="FATC"/>
    <property type="match status" value="1"/>
</dbReference>
<evidence type="ECO:0000256" key="4">
    <source>
        <dbReference type="ARBA" id="ARBA00022737"/>
    </source>
</evidence>
<dbReference type="Gene3D" id="1.25.10.10">
    <property type="entry name" value="Leucine-rich Repeat Variant"/>
    <property type="match status" value="3"/>
</dbReference>
<protein>
    <recommendedName>
        <fullName evidence="11">Serine/threonine-protein kinase TOR</fullName>
        <ecNumber evidence="11">2.7.11.1</ecNumber>
    </recommendedName>
</protein>
<evidence type="ECO:0000313" key="16">
    <source>
        <dbReference type="Proteomes" id="UP000623467"/>
    </source>
</evidence>
<dbReference type="Gene3D" id="1.20.120.150">
    <property type="entry name" value="FKBP12-rapamycin binding domain"/>
    <property type="match status" value="1"/>
</dbReference>
<feature type="domain" description="PI3K/PI4K catalytic" evidence="12">
    <location>
        <begin position="1977"/>
        <end position="2291"/>
    </location>
</feature>
<dbReference type="FunFam" id="1.25.10.10:FF:000371">
    <property type="entry name" value="Serine/threonine-protein kinase TOR"/>
    <property type="match status" value="1"/>
</dbReference>
<dbReference type="InterPro" id="IPR024585">
    <property type="entry name" value="mTOR_dom"/>
</dbReference>
<evidence type="ECO:0000256" key="8">
    <source>
        <dbReference type="ARBA" id="ARBA00023306"/>
    </source>
</evidence>
<dbReference type="InterPro" id="IPR014009">
    <property type="entry name" value="PIK_FAT"/>
</dbReference>
<sequence>MSDHAEHHEPLDTIFQGLASKNPDERLKHAIDLRNYVATTVAEMSPDIAGKVWDNVNQGIFDLMHSQHTEKKLGGILAMNLLLQIEGEETLDSKRNLFRFYNYVKHLLPDPDVNLMLLASQTLGKIVLAASKSINHVSSAGGAFNESFMDHQVPAAINLIQPDKQESPRYAGVLILKELARNSPTYFYPHIGLVFDNILVPLRDQRVIVREAAAELLAACLEIVSQREVPNKSPYLENVLRDAQTGLRQAQPEVIHASLLAYRELLLHGGMFMRDVFSHTAEQILRFRSHRDALIRRLVMTLIPSLAAYDTQTFIDFFLKKAMAHLSSALEKPNDRHMAFGAIGRIATFVKSDIKPYLDSTMQQIKQGLQVQKKKNAEAEGPIFQCIAMLAAAVGPALTKWLHDVLDLMFNCGLSEPLRDALVAITANIPPFLKPVQERLLDLLSVTLSSKHYNPVGAPLPLRKPESETSTANDIVQTDKNPELIKLALNTLGSFDFSGHVLNEFVRSCALPYLEEDNAEIRRAAAVTCCRLFVRDPIFYSSSSHAIQVISDVLNKLLTVAIADPDASIRKVVLTSLHSGFDKHLAQAENVRSLFIALNDEVFENRVAAVTLIGRMSKNNPAYVVPSLRKTLIQLLTELEYSTVKRSREECTSLLTMLVNVTQNFMRPYALPILAALMLKANDTNTTVAANIIMCLGELTVVAGEDALPYVPQLMQVIMTQLSDPSLVKRDAALHALGQLCSSTGYVIAPFVDHPQLLQLLGRILRTDNTPIVQREVVKVFGIIGALDPYRRKNKTDESSSEIALTVVNQVAQNLPTVTPASDDYFQTVVMNALLAILKDPSLNNHHHTVIEAVMSIFKTQGLKCVAFLPQVIPAFAAVTRTSPARLQEFHLQQLAILVGIIKQHVRNYTMSVFGLVKELWDNTALQLPLVSLIEALAIALAADFKPLLPAAIPLILRAFENDFSPRRAQTQIKIFDALQAFGAILEEYLYLIIPVIVRTYERVDGTTTLRKRAIQTIDVLTKHVNFSDHASRIIHPLVRVLNGANNELRVAVLDTLCSLVVQLGSDFAVFVPMIDQCLVRTKMSHPRYESLITKLLHGERLAQENTVLESILNESSKLPEFSAPAEATKLSVNQMHLRQAWDVSHVVSPSDWTEWMRRLRLEFMKESPSHALRACMSLVDTHPPLAKELFNAAFLSCWTELYDQYQEELVAALESALESPITSSEIIHSILDLAEFMEHQEKPLPIEHVTLGEHALRHGAYAKALHYKELQFFADASPATIEALISINTRLQQHDAAWGTLVTAREQYDIQEQEEWYEKLGKWQDALHAYEKKAREYPSMETDIGQMKCLHALGEWDALAIKVERCWGAANAEERVEISPMAAAAAWSLADWDSMDAYINTMKQDSPDRHFYKAIMAVHQNNFPRALFHIAKTRDLLHPELTFFAGDGYGRSYNVMVRAQLLSELEEIIAYKKYADQPERQKTMRKTWMKRLEGCQPDVEVWQRVLQVRTLVINPESDPDMWIKFANLCRSSERMALADKTINSLLSPHDGRNVQAPQDVVYTQLKFMWANGAQQESLLFLRQFTNTISNDLEAEVNRQADRESNPRVARISKLLARCYFKLGEWEAELRPNWTLDQQNTDILNSYLLATHYDGEWYKAWHTWALANFNVINVLRAQNRTLDIPGGRLAAHAVQAITGFFRSISLRSEKALQDTLRLLTLWFEYGAHDDVSQAINGGFRIVDVDTWLEVIPQIIARIQTPHANIRRDINNILMDVGKNHPQALIYPLVVASASSSKMRQSAAYAIMGVMKEHSRNIVEQAELVSTELIRVAILWHELWHEGLEEASRLYFTEKNADGMIAVLQPLHDLLDQGPQTARETSFAQVFGRELREARDACRRYRTYGEISELDKAWDIYYAVESYFSVLAVFKKVEKQLPQLTTLDLQYVSPRLLKARDLDLAVPGTYRSGREVISIEKFSPKLTVIASKQRPRRLCLTGSDGRDYQYVLKGHEDLRQDERVMQLFSLVNTLLSVDTPSFKRRLHIQRYPVIPLAPNAGLLGWVQDSDTLHVLVRDHREARKVVLNIEYRMMIQMAPDYENLTLLQKIEVFEYALENTTGQDLYRVLWLKSVNSEHWLERRATYTRSLAVNSMVGHILGLGDRHPSNLLLERSTGKVIHIDFGDCFEIAMHREKFPERIPFRLTRMLTHAMEVSGIEGSFRTTCEITMRVLRDNKESLMAVLEAFIYDPLMNWRLTQRSPDMRRTDSDPRHIADLARVAVHPQAPTRKLKADESHIFNEAAANPVAQEVRNSKALAVYNRVKNKLNGQDFDPNDSLTVGVQVEKLIQQAMSIENLCQCFSGWCAFW</sequence>